<dbReference type="Pfam" id="PF13458">
    <property type="entry name" value="Peripla_BP_6"/>
    <property type="match status" value="1"/>
</dbReference>
<dbReference type="Proteomes" id="UP000075613">
    <property type="component" value="Unassembled WGS sequence"/>
</dbReference>
<evidence type="ECO:0000256" key="2">
    <source>
        <dbReference type="ARBA" id="ARBA00022448"/>
    </source>
</evidence>
<dbReference type="CDD" id="cd06342">
    <property type="entry name" value="PBP1_ABC_LIVBP-like"/>
    <property type="match status" value="1"/>
</dbReference>
<organism evidence="6 7">
    <name type="scientific">Paraburkholderia monticola</name>
    <dbReference type="NCBI Taxonomy" id="1399968"/>
    <lineage>
        <taxon>Bacteria</taxon>
        <taxon>Pseudomonadati</taxon>
        <taxon>Pseudomonadota</taxon>
        <taxon>Betaproteobacteria</taxon>
        <taxon>Burkholderiales</taxon>
        <taxon>Burkholderiaceae</taxon>
        <taxon>Paraburkholderia</taxon>
    </lineage>
</organism>
<name>A0A149PGS9_9BURK</name>
<dbReference type="PANTHER" id="PTHR47151">
    <property type="entry name" value="LEU/ILE/VAL-BINDING ABC TRANSPORTER SUBUNIT"/>
    <property type="match status" value="1"/>
</dbReference>
<gene>
    <name evidence="6" type="ORF">CI15_27510</name>
</gene>
<feature type="domain" description="Leucine-binding protein" evidence="5">
    <location>
        <begin position="44"/>
        <end position="374"/>
    </location>
</feature>
<evidence type="ECO:0000256" key="4">
    <source>
        <dbReference type="ARBA" id="ARBA00022970"/>
    </source>
</evidence>
<dbReference type="PRINTS" id="PR00337">
    <property type="entry name" value="LEUILEVALBP"/>
</dbReference>
<keyword evidence="4" id="KW-0029">Amino-acid transport</keyword>
<dbReference type="OrthoDB" id="5469508at2"/>
<dbReference type="InterPro" id="IPR028082">
    <property type="entry name" value="Peripla_BP_I"/>
</dbReference>
<comment type="caution">
    <text evidence="6">The sequence shown here is derived from an EMBL/GenBank/DDBJ whole genome shotgun (WGS) entry which is preliminary data.</text>
</comment>
<reference evidence="6 7" key="1">
    <citation type="journal article" date="2015" name="Int. J. Syst. Evol. Microbiol.">
        <title>Burkholderia monticola sp. nov., isolated from mountain soil.</title>
        <authorList>
            <person name="Baek I."/>
            <person name="Seo B."/>
            <person name="Lee I."/>
            <person name="Yi H."/>
            <person name="Chun J."/>
        </authorList>
    </citation>
    <scope>NUCLEOTIDE SEQUENCE [LARGE SCALE GENOMIC DNA]</scope>
    <source>
        <strain evidence="6 7">JC2948</strain>
    </source>
</reference>
<keyword evidence="3" id="KW-0732">Signal</keyword>
<evidence type="ECO:0000313" key="7">
    <source>
        <dbReference type="Proteomes" id="UP000075613"/>
    </source>
</evidence>
<evidence type="ECO:0000256" key="1">
    <source>
        <dbReference type="ARBA" id="ARBA00010062"/>
    </source>
</evidence>
<keyword evidence="2" id="KW-0813">Transport</keyword>
<dbReference type="InterPro" id="IPR000709">
    <property type="entry name" value="Leu_Ile_Val-bd"/>
</dbReference>
<protein>
    <submittedName>
        <fullName evidence="6">Branched chain amino acid ABC transporter substrate-binding protein</fullName>
    </submittedName>
</protein>
<dbReference type="EMBL" id="LRBG01000037">
    <property type="protein sequence ID" value="KXU84228.1"/>
    <property type="molecule type" value="Genomic_DNA"/>
</dbReference>
<dbReference type="InterPro" id="IPR028081">
    <property type="entry name" value="Leu-bd"/>
</dbReference>
<dbReference type="GO" id="GO:0006865">
    <property type="term" value="P:amino acid transport"/>
    <property type="evidence" value="ECO:0007669"/>
    <property type="project" value="UniProtKB-KW"/>
</dbReference>
<evidence type="ECO:0000256" key="3">
    <source>
        <dbReference type="ARBA" id="ARBA00022729"/>
    </source>
</evidence>
<dbReference type="PANTHER" id="PTHR47151:SF2">
    <property type="entry name" value="AMINO ACID BINDING PROTEIN"/>
    <property type="match status" value="1"/>
</dbReference>
<dbReference type="STRING" id="1399968.CI15_27510"/>
<evidence type="ECO:0000259" key="5">
    <source>
        <dbReference type="Pfam" id="PF13458"/>
    </source>
</evidence>
<keyword evidence="7" id="KW-1185">Reference proteome</keyword>
<dbReference type="Gene3D" id="3.40.50.2300">
    <property type="match status" value="2"/>
</dbReference>
<accession>A0A149PGS9</accession>
<dbReference type="RefSeq" id="WP_062134027.1">
    <property type="nucleotide sequence ID" value="NZ_LRBG01000037.1"/>
</dbReference>
<sequence>MNAQKNGWPGADRSLRQTVVTAVAAAFAVFAGMAPDAAQSQSATIKIGVPVPLSGSSANAGTDIVNGAKLAAARINAAGGVLGKQIELVPEDDACDAQTAVQAAQKLVDAGVVAVAGGYCSSAALPESTTFHRAGIPYVLDASTNPQLTEMGYDNVFRTIGRDDQQGPFAASFMKDALHAKHVAVIDDNTTYSKGLAQNTVEALKKNGVDVVYANSITPGQMDYSPTLTRVGSLKPDVIYYTGYFSEAGLLVKEARQLGLKMTLMGGDATNDPTLMKTAGPAADGMIITTAPLAQFLSGAHAYVDDYTKAYGQAPGPYSVYEYDAVGVTAKAIADAKSAQPAAITAALHKISNYPGATGTIDFNPKGDRSKAVYITIVVHDDKFQPYQRQDASGHWVAMK</sequence>
<evidence type="ECO:0000313" key="6">
    <source>
        <dbReference type="EMBL" id="KXU84228.1"/>
    </source>
</evidence>
<proteinExistence type="inferred from homology"/>
<dbReference type="AlphaFoldDB" id="A0A149PGS9"/>
<comment type="similarity">
    <text evidence="1">Belongs to the leucine-binding protein family.</text>
</comment>
<dbReference type="SUPFAM" id="SSF53822">
    <property type="entry name" value="Periplasmic binding protein-like I"/>
    <property type="match status" value="1"/>
</dbReference>